<protein>
    <submittedName>
        <fullName evidence="2">Heat shock protein 70</fullName>
    </submittedName>
</protein>
<dbReference type="Proteomes" id="UP000887580">
    <property type="component" value="Unplaced"/>
</dbReference>
<organism evidence="1 2">
    <name type="scientific">Panagrolaimus sp. PS1159</name>
    <dbReference type="NCBI Taxonomy" id="55785"/>
    <lineage>
        <taxon>Eukaryota</taxon>
        <taxon>Metazoa</taxon>
        <taxon>Ecdysozoa</taxon>
        <taxon>Nematoda</taxon>
        <taxon>Chromadorea</taxon>
        <taxon>Rhabditida</taxon>
        <taxon>Tylenchina</taxon>
        <taxon>Panagrolaimomorpha</taxon>
        <taxon>Panagrolaimoidea</taxon>
        <taxon>Panagrolaimidae</taxon>
        <taxon>Panagrolaimus</taxon>
    </lineage>
</organism>
<reference evidence="2" key="1">
    <citation type="submission" date="2022-11" db="UniProtKB">
        <authorList>
            <consortium name="WormBaseParasite"/>
        </authorList>
    </citation>
    <scope>IDENTIFICATION</scope>
</reference>
<name>A0AC35GGJ9_9BILA</name>
<proteinExistence type="predicted"/>
<accession>A0AC35GGJ9</accession>
<dbReference type="WBParaSite" id="PS1159_v2.g5181.t2">
    <property type="protein sequence ID" value="PS1159_v2.g5181.t2"/>
    <property type="gene ID" value="PS1159_v2.g5181"/>
</dbReference>
<evidence type="ECO:0000313" key="2">
    <source>
        <dbReference type="WBParaSite" id="PS1159_v2.g5181.t2"/>
    </source>
</evidence>
<evidence type="ECO:0000313" key="1">
    <source>
        <dbReference type="Proteomes" id="UP000887580"/>
    </source>
</evidence>
<sequence>MSTSVSLIGGGILVLLIAGYLAQRNNLIPPPTPKIVGIDLGTTFSSIGVYQAVTGETEILPDSLGKRSIPSVVGFLKNGTVLIGTRAVEQQEHNPKNTIYDAKRFIGKTFKSDNPQLMSDLKRYPFVNTIYDAKRFIGKIFKSDNPQLMSDLKRYPFVVKLDSKGKAYFEVELDSGIRKVTPEEIGSKVTPEEIGSVIIKYLKDIANEKYQTTIPQLVISVPAEFDENQRNYTKKAAELAGLEVRRIVSEPTAAALAYGLHKKKGVEYIVVFDLGGGTLDVSIIWLQGGVFVTQAMAGNNRLGGQDFNERTQKHLIQVIEKKFNKNIVDKEDIQQLRLAIEEAKIRLTDVPVTNIRLQLRTVGEFNYQLTRNEFEELNKDLFDSIIDPIEAALADCNLKREDIDEIVLVGGSTRIPKVRQVVGSYFGKAPNFGIDPELAVVTGAAVQAGVIGGGWPLEVTAMELPTNRRKVHLYTHNSEA</sequence>